<keyword evidence="5 14" id="KW-1003">Cell membrane</keyword>
<evidence type="ECO:0000256" key="9">
    <source>
        <dbReference type="ARBA" id="ARBA00022989"/>
    </source>
</evidence>
<name>A0ABV9NGF5_9PROT</name>
<keyword evidence="12 14" id="KW-0472">Membrane</keyword>
<evidence type="ECO:0000256" key="12">
    <source>
        <dbReference type="ARBA" id="ARBA00023136"/>
    </source>
</evidence>
<evidence type="ECO:0000256" key="13">
    <source>
        <dbReference type="ARBA" id="ARBA00048390"/>
    </source>
</evidence>
<evidence type="ECO:0000256" key="3">
    <source>
        <dbReference type="ARBA" id="ARBA00006501"/>
    </source>
</evidence>
<feature type="transmembrane region" description="Helical" evidence="14">
    <location>
        <begin position="88"/>
        <end position="105"/>
    </location>
</feature>
<keyword evidence="17" id="KW-1185">Reference proteome</keyword>
<evidence type="ECO:0000256" key="6">
    <source>
        <dbReference type="ARBA" id="ARBA00022617"/>
    </source>
</evidence>
<gene>
    <name evidence="16" type="primary">hemJ</name>
    <name evidence="16" type="ORF">ACFPB0_11945</name>
</gene>
<comment type="pathway">
    <text evidence="2 14 15">Porphyrin-containing compound metabolism; protoporphyrin-IX biosynthesis; protoporphyrin-IX from protoporphyrinogen-IX: step 1/1.</text>
</comment>
<dbReference type="HAMAP" id="MF_02239">
    <property type="entry name" value="HemJ"/>
    <property type="match status" value="1"/>
</dbReference>
<keyword evidence="10 14" id="KW-0560">Oxidoreductase</keyword>
<keyword evidence="11 14" id="KW-0408">Iron</keyword>
<feature type="transmembrane region" description="Helical" evidence="14">
    <location>
        <begin position="12"/>
        <end position="29"/>
    </location>
</feature>
<organism evidence="16 17">
    <name type="scientific">Glycocaulis abyssi</name>
    <dbReference type="NCBI Taxonomy" id="1433403"/>
    <lineage>
        <taxon>Bacteria</taxon>
        <taxon>Pseudomonadati</taxon>
        <taxon>Pseudomonadota</taxon>
        <taxon>Alphaproteobacteria</taxon>
        <taxon>Maricaulales</taxon>
        <taxon>Maricaulaceae</taxon>
        <taxon>Glycocaulis</taxon>
    </lineage>
</organism>
<dbReference type="NCBIfam" id="TIGR00701">
    <property type="entry name" value="protoporphyrinogen oxidase HemJ"/>
    <property type="match status" value="1"/>
</dbReference>
<keyword evidence="6 14" id="KW-0349">Heme</keyword>
<evidence type="ECO:0000256" key="5">
    <source>
        <dbReference type="ARBA" id="ARBA00022475"/>
    </source>
</evidence>
<feature type="transmembrane region" description="Helical" evidence="14">
    <location>
        <begin position="59"/>
        <end position="82"/>
    </location>
</feature>
<comment type="similarity">
    <text evidence="3 14 15">Belongs to the HemJ family.</text>
</comment>
<feature type="binding site" description="axial binding residue" evidence="14">
    <location>
        <position position="15"/>
    </location>
    <ligand>
        <name>heme</name>
        <dbReference type="ChEBI" id="CHEBI:30413"/>
    </ligand>
    <ligandPart>
        <name>Fe</name>
        <dbReference type="ChEBI" id="CHEBI:18248"/>
    </ligandPart>
</feature>
<evidence type="ECO:0000256" key="15">
    <source>
        <dbReference type="PIRNR" id="PIRNR004638"/>
    </source>
</evidence>
<evidence type="ECO:0000256" key="10">
    <source>
        <dbReference type="ARBA" id="ARBA00023002"/>
    </source>
</evidence>
<evidence type="ECO:0000256" key="7">
    <source>
        <dbReference type="ARBA" id="ARBA00022692"/>
    </source>
</evidence>
<evidence type="ECO:0000256" key="14">
    <source>
        <dbReference type="HAMAP-Rule" id="MF_02239"/>
    </source>
</evidence>
<comment type="cofactor">
    <cofactor evidence="14 15">
        <name>heme b</name>
        <dbReference type="ChEBI" id="CHEBI:60344"/>
    </cofactor>
    <text evidence="14 15">Binds 1 heme b (iron(II)-protoporphyrin IX) group per subunit.</text>
</comment>
<comment type="catalytic activity">
    <reaction evidence="13 14 15">
        <text>protoporphyrinogen IX + 3 A = protoporphyrin IX + 3 AH2</text>
        <dbReference type="Rhea" id="RHEA:62000"/>
        <dbReference type="ChEBI" id="CHEBI:13193"/>
        <dbReference type="ChEBI" id="CHEBI:17499"/>
        <dbReference type="ChEBI" id="CHEBI:57306"/>
        <dbReference type="ChEBI" id="CHEBI:57307"/>
    </reaction>
</comment>
<evidence type="ECO:0000313" key="17">
    <source>
        <dbReference type="Proteomes" id="UP001596024"/>
    </source>
</evidence>
<dbReference type="Pfam" id="PF03653">
    <property type="entry name" value="UPF0093"/>
    <property type="match status" value="1"/>
</dbReference>
<evidence type="ECO:0000256" key="4">
    <source>
        <dbReference type="ARBA" id="ARBA00017504"/>
    </source>
</evidence>
<dbReference type="InterPro" id="IPR005265">
    <property type="entry name" value="HemJ-like"/>
</dbReference>
<protein>
    <recommendedName>
        <fullName evidence="4 14">Protoporphyrinogen IX oxidase</fullName>
        <shortName evidence="14">PPO</shortName>
        <ecNumber evidence="14 15">1.3.99.-</ecNumber>
    </recommendedName>
</protein>
<dbReference type="Proteomes" id="UP001596024">
    <property type="component" value="Unassembled WGS sequence"/>
</dbReference>
<evidence type="ECO:0000256" key="8">
    <source>
        <dbReference type="ARBA" id="ARBA00022723"/>
    </source>
</evidence>
<accession>A0ABV9NGF5</accession>
<proteinExistence type="inferred from homology"/>
<reference evidence="17" key="1">
    <citation type="journal article" date="2019" name="Int. J. Syst. Evol. Microbiol.">
        <title>The Global Catalogue of Microorganisms (GCM) 10K type strain sequencing project: providing services to taxonomists for standard genome sequencing and annotation.</title>
        <authorList>
            <consortium name="The Broad Institute Genomics Platform"/>
            <consortium name="The Broad Institute Genome Sequencing Center for Infectious Disease"/>
            <person name="Wu L."/>
            <person name="Ma J."/>
        </authorList>
    </citation>
    <scope>NUCLEOTIDE SEQUENCE [LARGE SCALE GENOMIC DNA]</scope>
    <source>
        <strain evidence="17">CCUG 62981</strain>
    </source>
</reference>
<keyword evidence="7 14" id="KW-0812">Transmembrane</keyword>
<dbReference type="EMBL" id="JBHSGQ010000006">
    <property type="protein sequence ID" value="MFC4726005.1"/>
    <property type="molecule type" value="Genomic_DNA"/>
</dbReference>
<comment type="function">
    <text evidence="14 15">Catalyzes the oxidation of protoporphyrinogen IX to protoporphyrin IX.</text>
</comment>
<evidence type="ECO:0000313" key="16">
    <source>
        <dbReference type="EMBL" id="MFC4726005.1"/>
    </source>
</evidence>
<evidence type="ECO:0000256" key="11">
    <source>
        <dbReference type="ARBA" id="ARBA00023004"/>
    </source>
</evidence>
<keyword evidence="9 14" id="KW-1133">Transmembrane helix</keyword>
<evidence type="ECO:0000256" key="1">
    <source>
        <dbReference type="ARBA" id="ARBA00004651"/>
    </source>
</evidence>
<dbReference type="PANTHER" id="PTHR40255">
    <property type="entry name" value="UPF0093 MEMBRANE PROTEIN SLR1790"/>
    <property type="match status" value="1"/>
</dbReference>
<feature type="binding site" description="axial binding residue" evidence="14">
    <location>
        <position position="91"/>
    </location>
    <ligand>
        <name>heme</name>
        <dbReference type="ChEBI" id="CHEBI:30413"/>
    </ligand>
    <ligandPart>
        <name>Fe</name>
        <dbReference type="ChEBI" id="CHEBI:18248"/>
    </ligandPart>
</feature>
<comment type="subcellular location">
    <subcellularLocation>
        <location evidence="1 14">Cell membrane</location>
        <topology evidence="1 14">Multi-pass membrane protein</topology>
    </subcellularLocation>
</comment>
<evidence type="ECO:0000256" key="2">
    <source>
        <dbReference type="ARBA" id="ARBA00005073"/>
    </source>
</evidence>
<comment type="subunit">
    <text evidence="14">Homodimer.</text>
</comment>
<sequence>MDFLLPFYDVFKALHIVSVIFWMAGMLYLPRLFVYHHTAIAGGELETALLTQEKNLNRIIMGPALIAVWVFAILMIAANPALFSQGWFHAKLALVIALSGVHGFYAASAKRFAKGERPRSEKFWRIMNEVPAIAAIAIVLLAILKPFA</sequence>
<feature type="transmembrane region" description="Helical" evidence="14">
    <location>
        <begin position="126"/>
        <end position="144"/>
    </location>
</feature>
<dbReference type="EC" id="1.3.99.-" evidence="14 15"/>
<dbReference type="RefSeq" id="WP_371392962.1">
    <property type="nucleotide sequence ID" value="NZ_CP163421.1"/>
</dbReference>
<keyword evidence="8 14" id="KW-0479">Metal-binding</keyword>
<comment type="caution">
    <text evidence="16">The sequence shown here is derived from an EMBL/GenBank/DDBJ whole genome shotgun (WGS) entry which is preliminary data.</text>
</comment>
<dbReference type="PIRSF" id="PIRSF004638">
    <property type="entry name" value="UCP004638"/>
    <property type="match status" value="1"/>
</dbReference>
<dbReference type="PANTHER" id="PTHR40255:SF1">
    <property type="entry name" value="PROTOPORPHYRINOGEN IX OXIDASE"/>
    <property type="match status" value="1"/>
</dbReference>